<dbReference type="SUPFAM" id="SSF53187">
    <property type="entry name" value="Zn-dependent exopeptidases"/>
    <property type="match status" value="1"/>
</dbReference>
<proteinExistence type="predicted"/>
<evidence type="ECO:0000256" key="2">
    <source>
        <dbReference type="SAM" id="MobiDB-lite"/>
    </source>
</evidence>
<evidence type="ECO:0000259" key="4">
    <source>
        <dbReference type="SMART" id="SM00646"/>
    </source>
</evidence>
<dbReference type="Pfam" id="PF01520">
    <property type="entry name" value="Amidase_3"/>
    <property type="match status" value="1"/>
</dbReference>
<dbReference type="AlphaFoldDB" id="A0A2S2C4S7"/>
<dbReference type="InterPro" id="IPR050695">
    <property type="entry name" value="N-acetylmuramoyl_amidase_3"/>
</dbReference>
<evidence type="ECO:0000256" key="3">
    <source>
        <dbReference type="SAM" id="SignalP"/>
    </source>
</evidence>
<evidence type="ECO:0000313" key="6">
    <source>
        <dbReference type="Proteomes" id="UP000245711"/>
    </source>
</evidence>
<dbReference type="PANTHER" id="PTHR30404">
    <property type="entry name" value="N-ACETYLMURAMOYL-L-ALANINE AMIDASE"/>
    <property type="match status" value="1"/>
</dbReference>
<reference evidence="5 6" key="1">
    <citation type="submission" date="2017-05" db="EMBL/GenBank/DDBJ databases">
        <title>Isolation of Rhodococcus sp. S2-17 biodegrading of BP-3.</title>
        <authorList>
            <person name="Lee Y."/>
            <person name="Kim K.H."/>
            <person name="Chun B.H."/>
            <person name="Jung H.S."/>
            <person name="Jeon C.O."/>
        </authorList>
    </citation>
    <scope>NUCLEOTIDE SEQUENCE [LARGE SCALE GENOMIC DNA]</scope>
    <source>
        <strain evidence="5 6">S2-17</strain>
    </source>
</reference>
<gene>
    <name evidence="5" type="ORF">CBI38_23490</name>
</gene>
<feature type="chain" id="PRO_5015783313" evidence="3">
    <location>
        <begin position="28"/>
        <end position="411"/>
    </location>
</feature>
<name>A0A2S2C4S7_9NOCA</name>
<dbReference type="GO" id="GO:0009253">
    <property type="term" value="P:peptidoglycan catabolic process"/>
    <property type="evidence" value="ECO:0007669"/>
    <property type="project" value="InterPro"/>
</dbReference>
<feature type="compositionally biased region" description="Basic and acidic residues" evidence="2">
    <location>
        <begin position="62"/>
        <end position="71"/>
    </location>
</feature>
<dbReference type="SMART" id="SM00646">
    <property type="entry name" value="Ami_3"/>
    <property type="match status" value="1"/>
</dbReference>
<dbReference type="Proteomes" id="UP000245711">
    <property type="component" value="Chromosome"/>
</dbReference>
<dbReference type="GO" id="GO:0008745">
    <property type="term" value="F:N-acetylmuramoyl-L-alanine amidase activity"/>
    <property type="evidence" value="ECO:0007669"/>
    <property type="project" value="InterPro"/>
</dbReference>
<feature type="signal peptide" evidence="3">
    <location>
        <begin position="1"/>
        <end position="27"/>
    </location>
</feature>
<evidence type="ECO:0000256" key="1">
    <source>
        <dbReference type="ARBA" id="ARBA00022801"/>
    </source>
</evidence>
<dbReference type="Gene3D" id="3.40.630.40">
    <property type="entry name" value="Zn-dependent exopeptidases"/>
    <property type="match status" value="1"/>
</dbReference>
<protein>
    <submittedName>
        <fullName evidence="5">N-acetylmuramoyl-L-alanine amidase</fullName>
    </submittedName>
</protein>
<sequence>MNRTAIKAGLGACVLGASVLIPAHVSAQPDPAPTATGTELADLTVFLDPGHQGSAEGNDLTRQVDDGRGGTKDCQTSGMTSLGGVPEHTINWNVAQLVKSSLETLGASVVQSRQNDTGWGGCVDERARAASESNADVAVSIHADSTASGEDAGKHGFHMIVPTLPIPDEAANAAQSGGGLEASKLMRDAYVADGFVPANYAGVVDGIQTRADVAGPALTKVPLVFVEMGNGSHPEDAAQLESADGQLKHAIAITTGIVTYLLTGSSVGSELDAVQSAAATTEADATTTTAPSSSGSPTTTTTPKAPSAAAAQDTTTTAVTTSASATTTTTTTAPTTTTRALEAATPTTTTPSAPAPAGESTELSRLLETLRPLLEVDGVDGLEDLVNNENLGLVSDLARTLMAMLNDARPN</sequence>
<feature type="domain" description="MurNAc-LAA" evidence="4">
    <location>
        <begin position="127"/>
        <end position="258"/>
    </location>
</feature>
<keyword evidence="6" id="KW-1185">Reference proteome</keyword>
<dbReference type="RefSeq" id="WP_109335302.1">
    <property type="nucleotide sequence ID" value="NZ_CP021354.1"/>
</dbReference>
<accession>A0A2S2C4S7</accession>
<keyword evidence="1" id="KW-0378">Hydrolase</keyword>
<keyword evidence="3" id="KW-0732">Signal</keyword>
<dbReference type="KEGG" id="roz:CBI38_23490"/>
<dbReference type="OrthoDB" id="3268878at2"/>
<dbReference type="EMBL" id="CP021354">
    <property type="protein sequence ID" value="AWK75778.1"/>
    <property type="molecule type" value="Genomic_DNA"/>
</dbReference>
<dbReference type="CDD" id="cd02696">
    <property type="entry name" value="MurNAc-LAA"/>
    <property type="match status" value="1"/>
</dbReference>
<feature type="region of interest" description="Disordered" evidence="2">
    <location>
        <begin position="49"/>
        <end position="75"/>
    </location>
</feature>
<feature type="region of interest" description="Disordered" evidence="2">
    <location>
        <begin position="280"/>
        <end position="361"/>
    </location>
</feature>
<dbReference type="GO" id="GO:0030288">
    <property type="term" value="C:outer membrane-bounded periplasmic space"/>
    <property type="evidence" value="ECO:0007669"/>
    <property type="project" value="TreeGrafter"/>
</dbReference>
<dbReference type="PANTHER" id="PTHR30404:SF0">
    <property type="entry name" value="N-ACETYLMURAMOYL-L-ALANINE AMIDASE AMIC"/>
    <property type="match status" value="1"/>
</dbReference>
<organism evidence="5 6">
    <name type="scientific">Rhodococcus oxybenzonivorans</name>
    <dbReference type="NCBI Taxonomy" id="1990687"/>
    <lineage>
        <taxon>Bacteria</taxon>
        <taxon>Bacillati</taxon>
        <taxon>Actinomycetota</taxon>
        <taxon>Actinomycetes</taxon>
        <taxon>Mycobacteriales</taxon>
        <taxon>Nocardiaceae</taxon>
        <taxon>Rhodococcus</taxon>
    </lineage>
</organism>
<evidence type="ECO:0000313" key="5">
    <source>
        <dbReference type="EMBL" id="AWK75778.1"/>
    </source>
</evidence>
<dbReference type="InterPro" id="IPR002508">
    <property type="entry name" value="MurNAc-LAA_cat"/>
</dbReference>